<sequence length="152" mass="17063">ATVTSIRGHTGSAAGKSPDDKQIPVVAFIITDDDAGLTQGLKLRPVELTRVVRLLSDQHSSQLFERHVHALNRITVKYEYGFLIRDLVHVFKILNICADRVGENMCYVKPMCNLLHICGLPYLTEKMSDETSYSQIVIESVSQMGYLMRVPN</sequence>
<keyword evidence="3" id="KW-1185">Reference proteome</keyword>
<dbReference type="AlphaFoldDB" id="H2YW05"/>
<dbReference type="InParanoid" id="H2YW05"/>
<evidence type="ECO:0000313" key="2">
    <source>
        <dbReference type="Ensembl" id="ENSCSAVP00000009516.1"/>
    </source>
</evidence>
<dbReference type="STRING" id="51511.ENSCSAVP00000009516"/>
<protein>
    <recommendedName>
        <fullName evidence="1">Cilia- and flagella-associated protein 69 ARM repeats domain-containing protein</fullName>
    </recommendedName>
</protein>
<reference evidence="2" key="2">
    <citation type="submission" date="2025-08" db="UniProtKB">
        <authorList>
            <consortium name="Ensembl"/>
        </authorList>
    </citation>
    <scope>IDENTIFICATION</scope>
</reference>
<dbReference type="Proteomes" id="UP000007875">
    <property type="component" value="Unassembled WGS sequence"/>
</dbReference>
<dbReference type="InterPro" id="IPR048732">
    <property type="entry name" value="CFA69"/>
</dbReference>
<dbReference type="HOGENOM" id="CLU_1726396_0_0_1"/>
<dbReference type="Pfam" id="PF21049">
    <property type="entry name" value="CFA69_ARM_rpt"/>
    <property type="match status" value="1"/>
</dbReference>
<name>H2YW05_CIOSA</name>
<feature type="domain" description="Cilia- and flagella-associated protein 69 ARM repeats" evidence="1">
    <location>
        <begin position="46"/>
        <end position="152"/>
    </location>
</feature>
<reference evidence="2" key="3">
    <citation type="submission" date="2025-09" db="UniProtKB">
        <authorList>
            <consortium name="Ensembl"/>
        </authorList>
    </citation>
    <scope>IDENTIFICATION</scope>
</reference>
<dbReference type="PANTHER" id="PTHR14716:SF0">
    <property type="entry name" value="CILIA- AND FLAGELLA-ASSOCIATED PROTEIN 69"/>
    <property type="match status" value="1"/>
</dbReference>
<dbReference type="GeneTree" id="ENSGT00390000014274"/>
<proteinExistence type="predicted"/>
<dbReference type="Ensembl" id="ENSCSAVT00000009633.1">
    <property type="protein sequence ID" value="ENSCSAVP00000009516.1"/>
    <property type="gene ID" value="ENSCSAVG00000005594.1"/>
</dbReference>
<evidence type="ECO:0000259" key="1">
    <source>
        <dbReference type="Pfam" id="PF21049"/>
    </source>
</evidence>
<dbReference type="OMA" id="ICADRVG"/>
<dbReference type="PANTHER" id="PTHR14716">
    <property type="entry name" value="CILIA- AND FLAGELLA-ASSOCIATED PROTEIN 69"/>
    <property type="match status" value="1"/>
</dbReference>
<dbReference type="eggNOG" id="ENOG502QV2V">
    <property type="taxonomic scope" value="Eukaryota"/>
</dbReference>
<organism evidence="2 3">
    <name type="scientific">Ciona savignyi</name>
    <name type="common">Pacific transparent sea squirt</name>
    <dbReference type="NCBI Taxonomy" id="51511"/>
    <lineage>
        <taxon>Eukaryota</taxon>
        <taxon>Metazoa</taxon>
        <taxon>Chordata</taxon>
        <taxon>Tunicata</taxon>
        <taxon>Ascidiacea</taxon>
        <taxon>Phlebobranchia</taxon>
        <taxon>Cionidae</taxon>
        <taxon>Ciona</taxon>
    </lineage>
</organism>
<dbReference type="GO" id="GO:0097225">
    <property type="term" value="C:sperm midpiece"/>
    <property type="evidence" value="ECO:0007669"/>
    <property type="project" value="TreeGrafter"/>
</dbReference>
<evidence type="ECO:0000313" key="3">
    <source>
        <dbReference type="Proteomes" id="UP000007875"/>
    </source>
</evidence>
<dbReference type="GO" id="GO:0097730">
    <property type="term" value="C:non-motile cilium"/>
    <property type="evidence" value="ECO:0007669"/>
    <property type="project" value="TreeGrafter"/>
</dbReference>
<reference evidence="3" key="1">
    <citation type="submission" date="2003-08" db="EMBL/GenBank/DDBJ databases">
        <authorList>
            <person name="Birren B."/>
            <person name="Nusbaum C."/>
            <person name="Abebe A."/>
            <person name="Abouelleil A."/>
            <person name="Adekoya E."/>
            <person name="Ait-zahra M."/>
            <person name="Allen N."/>
            <person name="Allen T."/>
            <person name="An P."/>
            <person name="Anderson M."/>
            <person name="Anderson S."/>
            <person name="Arachchi H."/>
            <person name="Armbruster J."/>
            <person name="Bachantsang P."/>
            <person name="Baldwin J."/>
            <person name="Barry A."/>
            <person name="Bayul T."/>
            <person name="Blitshsteyn B."/>
            <person name="Bloom T."/>
            <person name="Blye J."/>
            <person name="Boguslavskiy L."/>
            <person name="Borowsky M."/>
            <person name="Boukhgalter B."/>
            <person name="Brunache A."/>
            <person name="Butler J."/>
            <person name="Calixte N."/>
            <person name="Calvo S."/>
            <person name="Camarata J."/>
            <person name="Campo K."/>
            <person name="Chang J."/>
            <person name="Cheshatsang Y."/>
            <person name="Citroen M."/>
            <person name="Collymore A."/>
            <person name="Considine T."/>
            <person name="Cook A."/>
            <person name="Cooke P."/>
            <person name="Corum B."/>
            <person name="Cuomo C."/>
            <person name="David R."/>
            <person name="Dawoe T."/>
            <person name="Degray S."/>
            <person name="Dodge S."/>
            <person name="Dooley K."/>
            <person name="Dorje P."/>
            <person name="Dorjee K."/>
            <person name="Dorris L."/>
            <person name="Duffey N."/>
            <person name="Dupes A."/>
            <person name="Elkins T."/>
            <person name="Engels R."/>
            <person name="Erickson J."/>
            <person name="Farina A."/>
            <person name="Faro S."/>
            <person name="Ferreira P."/>
            <person name="Fischer H."/>
            <person name="Fitzgerald M."/>
            <person name="Foley K."/>
            <person name="Gage D."/>
            <person name="Galagan J."/>
            <person name="Gearin G."/>
            <person name="Gnerre S."/>
            <person name="Gnirke A."/>
            <person name="Goyette A."/>
            <person name="Graham J."/>
            <person name="Grandbois E."/>
            <person name="Gyaltsen K."/>
            <person name="Hafez N."/>
            <person name="Hagopian D."/>
            <person name="Hagos B."/>
            <person name="Hall J."/>
            <person name="Hatcher B."/>
            <person name="Heller A."/>
            <person name="Higgins H."/>
            <person name="Honan T."/>
            <person name="Horn A."/>
            <person name="Houde N."/>
            <person name="Hughes L."/>
            <person name="Hulme W."/>
            <person name="Husby E."/>
            <person name="Iliev I."/>
            <person name="Jaffe D."/>
            <person name="Jones C."/>
            <person name="Kamal M."/>
            <person name="Kamat A."/>
            <person name="Kamvysselis M."/>
            <person name="Karlsson E."/>
            <person name="Kells C."/>
            <person name="Kieu A."/>
            <person name="Kisner P."/>
            <person name="Kodira C."/>
            <person name="Kulbokas E."/>
            <person name="Labutti K."/>
            <person name="Lama D."/>
            <person name="Landers T."/>
            <person name="Leger J."/>
            <person name="Levine S."/>
            <person name="Lewis D."/>
            <person name="Lewis T."/>
            <person name="Lindblad-toh K."/>
            <person name="Liu X."/>
            <person name="Lokyitsang T."/>
            <person name="Lokyitsang Y."/>
            <person name="Lucien O."/>
            <person name="Lui A."/>
            <person name="Ma L.J."/>
            <person name="Mabbitt R."/>
            <person name="Macdonald J."/>
            <person name="Maclean C."/>
            <person name="Major J."/>
            <person name="Manning J."/>
            <person name="Marabella R."/>
            <person name="Maru K."/>
            <person name="Matthews C."/>
            <person name="Mauceli E."/>
            <person name="Mccarthy M."/>
            <person name="Mcdonough S."/>
            <person name="Mcghee T."/>
            <person name="Meldrim J."/>
            <person name="Meneus L."/>
            <person name="Mesirov J."/>
            <person name="Mihalev A."/>
            <person name="Mihova T."/>
            <person name="Mikkelsen T."/>
            <person name="Mlenga V."/>
            <person name="Moru K."/>
            <person name="Mozes J."/>
            <person name="Mulrain L."/>
            <person name="Munson G."/>
            <person name="Naylor J."/>
            <person name="Newes C."/>
            <person name="Nguyen C."/>
            <person name="Nguyen N."/>
            <person name="Nguyen T."/>
            <person name="Nicol R."/>
            <person name="Nielsen C."/>
            <person name="Nizzari M."/>
            <person name="Norbu C."/>
            <person name="Norbu N."/>
            <person name="O'donnell P."/>
            <person name="Okoawo O."/>
            <person name="O'leary S."/>
            <person name="Omotosho B."/>
            <person name="O'neill K."/>
            <person name="Osman S."/>
            <person name="Parker S."/>
            <person name="Perrin D."/>
            <person name="Phunkhang P."/>
            <person name="Piqani B."/>
            <person name="Purcell S."/>
            <person name="Rachupka T."/>
            <person name="Ramasamy U."/>
            <person name="Rameau R."/>
            <person name="Ray V."/>
            <person name="Raymond C."/>
            <person name="Retta R."/>
            <person name="Richardson S."/>
            <person name="Rise C."/>
            <person name="Rodriguez J."/>
            <person name="Rogers J."/>
            <person name="Rogov P."/>
            <person name="Rutman M."/>
            <person name="Schupbach R."/>
            <person name="Seaman C."/>
            <person name="Settipalli S."/>
            <person name="Sharpe T."/>
            <person name="Sheridan J."/>
            <person name="Sherpa N."/>
            <person name="Shi J."/>
            <person name="Smirnov S."/>
            <person name="Smith C."/>
            <person name="Sougnez C."/>
            <person name="Spencer B."/>
            <person name="Stalker J."/>
            <person name="Stange-thomann N."/>
            <person name="Stavropoulos S."/>
            <person name="Stetson K."/>
            <person name="Stone C."/>
            <person name="Stone S."/>
            <person name="Stubbs M."/>
            <person name="Talamas J."/>
            <person name="Tchuinga P."/>
            <person name="Tenzing P."/>
            <person name="Tesfaye S."/>
            <person name="Theodore J."/>
            <person name="Thoulutsang Y."/>
            <person name="Topham K."/>
            <person name="Towey S."/>
            <person name="Tsamla T."/>
            <person name="Tsomo N."/>
            <person name="Vallee D."/>
            <person name="Vassiliev H."/>
            <person name="Venkataraman V."/>
            <person name="Vinson J."/>
            <person name="Vo A."/>
            <person name="Wade C."/>
            <person name="Wang S."/>
            <person name="Wangchuk T."/>
            <person name="Wangdi T."/>
            <person name="Whittaker C."/>
            <person name="Wilkinson J."/>
            <person name="Wu Y."/>
            <person name="Wyman D."/>
            <person name="Yadav S."/>
            <person name="Yang S."/>
            <person name="Yang X."/>
            <person name="Yeager S."/>
            <person name="Yee E."/>
            <person name="Young G."/>
            <person name="Zainoun J."/>
            <person name="Zembeck L."/>
            <person name="Zimmer A."/>
            <person name="Zody M."/>
            <person name="Lander E."/>
        </authorList>
    </citation>
    <scope>NUCLEOTIDE SEQUENCE [LARGE SCALE GENOMIC DNA]</scope>
</reference>
<dbReference type="GO" id="GO:1902093">
    <property type="term" value="P:positive regulation of flagellated sperm motility"/>
    <property type="evidence" value="ECO:0007669"/>
    <property type="project" value="TreeGrafter"/>
</dbReference>
<accession>H2YW05</accession>
<dbReference type="InterPro" id="IPR048733">
    <property type="entry name" value="CFA69_ARM_dom"/>
</dbReference>